<reference evidence="6 7" key="1">
    <citation type="submission" date="2012-02" db="EMBL/GenBank/DDBJ databases">
        <title>Complete genome sequence of Caldilinea aerophila DSM 14535 (= NBRC 102666).</title>
        <authorList>
            <person name="Oguchi A."/>
            <person name="Hosoyama A."/>
            <person name="Sekine M."/>
            <person name="Fukai R."/>
            <person name="Kato Y."/>
            <person name="Nakamura S."/>
            <person name="Hanada S."/>
            <person name="Yamazaki S."/>
            <person name="Fujita N."/>
        </authorList>
    </citation>
    <scope>NUCLEOTIDE SEQUENCE [LARGE SCALE GENOMIC DNA]</scope>
    <source>
        <strain evidence="7">DSM 14535 / JCM 11387 / NBRC 104270 / STL-6-O1</strain>
    </source>
</reference>
<dbReference type="EC" id="4.2.-.-" evidence="4"/>
<dbReference type="AlphaFoldDB" id="I0I6R6"/>
<dbReference type="STRING" id="926550.CLDAP_29140"/>
<name>I0I6R6_CALAS</name>
<dbReference type="InterPro" id="IPR036754">
    <property type="entry name" value="YbaK/aa-tRNA-synt-asso_dom_sf"/>
</dbReference>
<keyword evidence="2 4" id="KW-0648">Protein biosynthesis</keyword>
<dbReference type="GO" id="GO:0006412">
    <property type="term" value="P:translation"/>
    <property type="evidence" value="ECO:0007669"/>
    <property type="project" value="UniProtKB-KW"/>
</dbReference>
<protein>
    <recommendedName>
        <fullName evidence="4">Cys-tRNA(Pro)/Cys-tRNA(Cys) deacylase</fullName>
        <ecNumber evidence="4">4.2.-.-</ecNumber>
    </recommendedName>
</protein>
<dbReference type="PANTHER" id="PTHR30411">
    <property type="entry name" value="CYTOPLASMIC PROTEIN"/>
    <property type="match status" value="1"/>
</dbReference>
<dbReference type="PIRSF" id="PIRSF006181">
    <property type="entry name" value="EbsC_YbaK"/>
    <property type="match status" value="1"/>
</dbReference>
<feature type="domain" description="YbaK/aminoacyl-tRNA synthetase-associated" evidence="5">
    <location>
        <begin position="13"/>
        <end position="135"/>
    </location>
</feature>
<dbReference type="EMBL" id="AP012337">
    <property type="protein sequence ID" value="BAM00954.1"/>
    <property type="molecule type" value="Genomic_DNA"/>
</dbReference>
<evidence type="ECO:0000256" key="2">
    <source>
        <dbReference type="ARBA" id="ARBA00022917"/>
    </source>
</evidence>
<evidence type="ECO:0000259" key="5">
    <source>
        <dbReference type="Pfam" id="PF04073"/>
    </source>
</evidence>
<evidence type="ECO:0000256" key="1">
    <source>
        <dbReference type="ARBA" id="ARBA00009798"/>
    </source>
</evidence>
<dbReference type="GO" id="GO:0016829">
    <property type="term" value="F:lyase activity"/>
    <property type="evidence" value="ECO:0007669"/>
    <property type="project" value="UniProtKB-KW"/>
</dbReference>
<organism evidence="6 7">
    <name type="scientific">Caldilinea aerophila (strain DSM 14535 / JCM 11387 / NBRC 104270 / STL-6-O1)</name>
    <dbReference type="NCBI Taxonomy" id="926550"/>
    <lineage>
        <taxon>Bacteria</taxon>
        <taxon>Bacillati</taxon>
        <taxon>Chloroflexota</taxon>
        <taxon>Caldilineae</taxon>
        <taxon>Caldilineales</taxon>
        <taxon>Caldilineaceae</taxon>
        <taxon>Caldilinea</taxon>
    </lineage>
</organism>
<dbReference type="GO" id="GO:0002161">
    <property type="term" value="F:aminoacyl-tRNA deacylase activity"/>
    <property type="evidence" value="ECO:0007669"/>
    <property type="project" value="InterPro"/>
</dbReference>
<dbReference type="InterPro" id="IPR007214">
    <property type="entry name" value="YbaK/aa-tRNA-synth-assoc-dom"/>
</dbReference>
<dbReference type="KEGG" id="cap:CLDAP_29140"/>
<evidence type="ECO:0000313" key="7">
    <source>
        <dbReference type="Proteomes" id="UP000007880"/>
    </source>
</evidence>
<dbReference type="Pfam" id="PF04073">
    <property type="entry name" value="tRNA_edit"/>
    <property type="match status" value="1"/>
</dbReference>
<dbReference type="Proteomes" id="UP000007880">
    <property type="component" value="Chromosome"/>
</dbReference>
<gene>
    <name evidence="6" type="ordered locus">CLDAP_29140</name>
</gene>
<proteinExistence type="inferred from homology"/>
<dbReference type="PANTHER" id="PTHR30411:SF0">
    <property type="entry name" value="CYS-TRNA(PRO)_CYS-TRNA(CYS) DEACYLASE YBAK"/>
    <property type="match status" value="1"/>
</dbReference>
<comment type="similarity">
    <text evidence="1 4">Belongs to the prolyl-tRNA editing family. YbaK/EbsC subfamily.</text>
</comment>
<sequence length="149" mass="16296">MRYQVYTYDYDAGIHSAVEVAAAIGLPPEQVFKTLVVLPEDPQRKPMLVIIPGPATLDLRAFAQAVNLKKVKMATHEQAEQMTGLKTGGISALALINKGFEVYLDKRAQRFDAIAVSAGQRGANVLLPVQDLVRLVNARWVQLPEQADG</sequence>
<dbReference type="eggNOG" id="COG2606">
    <property type="taxonomic scope" value="Bacteria"/>
</dbReference>
<keyword evidence="7" id="KW-1185">Reference proteome</keyword>
<dbReference type="Gene3D" id="3.90.960.10">
    <property type="entry name" value="YbaK/aminoacyl-tRNA synthetase-associated domain"/>
    <property type="match status" value="1"/>
</dbReference>
<dbReference type="SUPFAM" id="SSF55826">
    <property type="entry name" value="YbaK/ProRS associated domain"/>
    <property type="match status" value="1"/>
</dbReference>
<keyword evidence="3 4" id="KW-0456">Lyase</keyword>
<dbReference type="HOGENOM" id="CLU_094875_1_0_0"/>
<evidence type="ECO:0000256" key="3">
    <source>
        <dbReference type="ARBA" id="ARBA00023239"/>
    </source>
</evidence>
<accession>I0I6R6</accession>
<evidence type="ECO:0000313" key="6">
    <source>
        <dbReference type="EMBL" id="BAM00954.1"/>
    </source>
</evidence>
<dbReference type="InterPro" id="IPR004369">
    <property type="entry name" value="Prolyl-tRNA_editing_YbaK/EbsC"/>
</dbReference>
<evidence type="ECO:0000256" key="4">
    <source>
        <dbReference type="PIRNR" id="PIRNR006181"/>
    </source>
</evidence>